<dbReference type="Gene3D" id="2.40.10.10">
    <property type="entry name" value="Trypsin-like serine proteases"/>
    <property type="match status" value="1"/>
</dbReference>
<dbReference type="FunFam" id="2.40.10.10:FF:000003">
    <property type="entry name" value="Transmembrane serine protease 3"/>
    <property type="match status" value="1"/>
</dbReference>
<dbReference type="GO" id="GO:0016020">
    <property type="term" value="C:membrane"/>
    <property type="evidence" value="ECO:0007669"/>
    <property type="project" value="InterPro"/>
</dbReference>
<dbReference type="SUPFAM" id="SSF50494">
    <property type="entry name" value="Trypsin-like serine proteases"/>
    <property type="match status" value="1"/>
</dbReference>
<dbReference type="InterPro" id="IPR018114">
    <property type="entry name" value="TRYPSIN_HIS"/>
</dbReference>
<keyword evidence="7" id="KW-0472">Membrane</keyword>
<keyword evidence="3 6" id="KW-0720">Serine protease</keyword>
<comment type="caution">
    <text evidence="9">The sequence shown here is derived from an EMBL/GenBank/DDBJ whole genome shotgun (WGS) entry which is preliminary data.</text>
</comment>
<keyword evidence="4" id="KW-1015">Disulfide bond</keyword>
<dbReference type="InterPro" id="IPR036055">
    <property type="entry name" value="LDL_receptor-like_sf"/>
</dbReference>
<keyword evidence="7 9" id="KW-0812">Transmembrane</keyword>
<dbReference type="Proteomes" id="UP001279410">
    <property type="component" value="Unassembled WGS sequence"/>
</dbReference>
<name>A0AAD3NHD9_LATJO</name>
<dbReference type="PROSITE" id="PS00135">
    <property type="entry name" value="TRYPSIN_SER"/>
    <property type="match status" value="1"/>
</dbReference>
<feature type="domain" description="Peptidase S1" evidence="8">
    <location>
        <begin position="293"/>
        <end position="528"/>
    </location>
</feature>
<dbReference type="InterPro" id="IPR001314">
    <property type="entry name" value="Peptidase_S1A"/>
</dbReference>
<dbReference type="Gene3D" id="3.10.250.10">
    <property type="entry name" value="SRCR-like domain"/>
    <property type="match status" value="1"/>
</dbReference>
<dbReference type="SMART" id="SM00020">
    <property type="entry name" value="Tryp_SPc"/>
    <property type="match status" value="1"/>
</dbReference>
<keyword evidence="10" id="KW-1185">Reference proteome</keyword>
<dbReference type="PANTHER" id="PTHR24252:SF27">
    <property type="entry name" value="TRANSMEMBRANE PROTEASE SERINE 3-LIKE"/>
    <property type="match status" value="1"/>
</dbReference>
<evidence type="ECO:0000256" key="1">
    <source>
        <dbReference type="ARBA" id="ARBA00022670"/>
    </source>
</evidence>
<dbReference type="GO" id="GO:0004252">
    <property type="term" value="F:serine-type endopeptidase activity"/>
    <property type="evidence" value="ECO:0007669"/>
    <property type="project" value="InterPro"/>
</dbReference>
<dbReference type="GO" id="GO:0006508">
    <property type="term" value="P:proteolysis"/>
    <property type="evidence" value="ECO:0007669"/>
    <property type="project" value="UniProtKB-KW"/>
</dbReference>
<keyword evidence="5" id="KW-0325">Glycoprotein</keyword>
<evidence type="ECO:0000313" key="9">
    <source>
        <dbReference type="EMBL" id="GLD74712.1"/>
    </source>
</evidence>
<proteinExistence type="predicted"/>
<dbReference type="PANTHER" id="PTHR24252">
    <property type="entry name" value="ACROSIN-RELATED"/>
    <property type="match status" value="1"/>
</dbReference>
<dbReference type="InterPro" id="IPR043504">
    <property type="entry name" value="Peptidase_S1_PA_chymotrypsin"/>
</dbReference>
<keyword evidence="2 6" id="KW-0378">Hydrolase</keyword>
<dbReference type="Gene3D" id="4.10.400.10">
    <property type="entry name" value="Low-density Lipoprotein Receptor"/>
    <property type="match status" value="1"/>
</dbReference>
<dbReference type="Pfam" id="PF00089">
    <property type="entry name" value="Trypsin"/>
    <property type="match status" value="1"/>
</dbReference>
<evidence type="ECO:0000259" key="8">
    <source>
        <dbReference type="PROSITE" id="PS50240"/>
    </source>
</evidence>
<evidence type="ECO:0000313" key="10">
    <source>
        <dbReference type="Proteomes" id="UP001279410"/>
    </source>
</evidence>
<dbReference type="InterPro" id="IPR033116">
    <property type="entry name" value="TRYPSIN_SER"/>
</dbReference>
<dbReference type="AlphaFoldDB" id="A0AAD3NHD9"/>
<dbReference type="InterPro" id="IPR001190">
    <property type="entry name" value="SRCR"/>
</dbReference>
<evidence type="ECO:0000256" key="2">
    <source>
        <dbReference type="ARBA" id="ARBA00022801"/>
    </source>
</evidence>
<dbReference type="Pfam" id="PF15494">
    <property type="entry name" value="SRCR_2"/>
    <property type="match status" value="1"/>
</dbReference>
<keyword evidence="7" id="KW-1133">Transmembrane helix</keyword>
<dbReference type="CDD" id="cd00112">
    <property type="entry name" value="LDLa"/>
    <property type="match status" value="1"/>
</dbReference>
<evidence type="ECO:0000256" key="5">
    <source>
        <dbReference type="ARBA" id="ARBA00023180"/>
    </source>
</evidence>
<dbReference type="PROSITE" id="PS00134">
    <property type="entry name" value="TRYPSIN_HIS"/>
    <property type="match status" value="1"/>
</dbReference>
<dbReference type="SUPFAM" id="SSF57424">
    <property type="entry name" value="LDL receptor-like module"/>
    <property type="match status" value="1"/>
</dbReference>
<organism evidence="9 10">
    <name type="scientific">Lates japonicus</name>
    <name type="common">Japanese lates</name>
    <dbReference type="NCBI Taxonomy" id="270547"/>
    <lineage>
        <taxon>Eukaryota</taxon>
        <taxon>Metazoa</taxon>
        <taxon>Chordata</taxon>
        <taxon>Craniata</taxon>
        <taxon>Vertebrata</taxon>
        <taxon>Euteleostomi</taxon>
        <taxon>Actinopterygii</taxon>
        <taxon>Neopterygii</taxon>
        <taxon>Teleostei</taxon>
        <taxon>Neoteleostei</taxon>
        <taxon>Acanthomorphata</taxon>
        <taxon>Carangaria</taxon>
        <taxon>Carangaria incertae sedis</taxon>
        <taxon>Centropomidae</taxon>
        <taxon>Lates</taxon>
    </lineage>
</organism>
<dbReference type="InterPro" id="IPR001254">
    <property type="entry name" value="Trypsin_dom"/>
</dbReference>
<dbReference type="SUPFAM" id="SSF56487">
    <property type="entry name" value="SRCR-like"/>
    <property type="match status" value="1"/>
</dbReference>
<dbReference type="InterPro" id="IPR002172">
    <property type="entry name" value="LDrepeatLR_classA_rpt"/>
</dbReference>
<evidence type="ECO:0000256" key="6">
    <source>
        <dbReference type="RuleBase" id="RU363034"/>
    </source>
</evidence>
<dbReference type="EMBL" id="BRZM01002435">
    <property type="protein sequence ID" value="GLD74712.1"/>
    <property type="molecule type" value="Genomic_DNA"/>
</dbReference>
<feature type="transmembrane region" description="Helical" evidence="7">
    <location>
        <begin position="118"/>
        <end position="139"/>
    </location>
</feature>
<dbReference type="PRINTS" id="PR00722">
    <property type="entry name" value="CHYMOTRYPSIN"/>
</dbReference>
<evidence type="ECO:0000256" key="7">
    <source>
        <dbReference type="SAM" id="Phobius"/>
    </source>
</evidence>
<protein>
    <submittedName>
        <fullName evidence="9">Transmembrane protease serine 13-like protein</fullName>
    </submittedName>
</protein>
<sequence>MELRTVKQVLTVPCCHETGLAVSTYLLSPLLSTALSPMAKHDPNEPPPPYYSVAVHTQPPLKPYEEVVYGVGPGVTPPNQPHYIPQYAPPVVVPQVTRPSIPPSRKKNRCCENNAQCYGGSGGVLLVLALLALAIWLGVRYGTRLATAAILYDDDDDHRNEDLPLPKYDSCPNNTVQCDGIRDCQLGSDETNCVRFGEDNGLQIKTSQDGRFLPVCYKGWDQSYAEQTCAQLGFRQSSVTKPIQSQETTGLTMTSRSSSPIQGLVTVSPSCPDQKIVSLQCVDCGQQQSTSRIIGGSIAKTGQWPWQLSLHFRGSHVCGGVLISHDFVLTAAHCFPRSNSLAVSADHWKVYAGVVSLDNLPQPYLVKKILLNENYSSKTNDQDIALLKLTSPVVFNDKVQPACLPTSGQQFPHGTKCWTSGFGTTEAGSGTVSRDLMEVTVDIIGTPVCNNPRVYGGSVSRNMLCAGDLNGGKDSCQGDSGGPLVCQKDSRWYLAGITSWGAGCGERNKPGVYTKVSSVLPWIYSKMQQEKP</sequence>
<keyword evidence="1 6" id="KW-0645">Protease</keyword>
<dbReference type="InterPro" id="IPR036772">
    <property type="entry name" value="SRCR-like_dom_sf"/>
</dbReference>
<accession>A0AAD3NHD9</accession>
<dbReference type="PROSITE" id="PS50240">
    <property type="entry name" value="TRYPSIN_DOM"/>
    <property type="match status" value="1"/>
</dbReference>
<dbReference type="CDD" id="cd00190">
    <property type="entry name" value="Tryp_SPc"/>
    <property type="match status" value="1"/>
</dbReference>
<dbReference type="InterPro" id="IPR009003">
    <property type="entry name" value="Peptidase_S1_PA"/>
</dbReference>
<reference evidence="9" key="1">
    <citation type="submission" date="2022-08" db="EMBL/GenBank/DDBJ databases">
        <title>Genome sequencing of akame (Lates japonicus).</title>
        <authorList>
            <person name="Hashiguchi Y."/>
            <person name="Takahashi H."/>
        </authorList>
    </citation>
    <scope>NUCLEOTIDE SEQUENCE</scope>
    <source>
        <strain evidence="9">Kochi</strain>
    </source>
</reference>
<evidence type="ECO:0000256" key="3">
    <source>
        <dbReference type="ARBA" id="ARBA00022825"/>
    </source>
</evidence>
<gene>
    <name evidence="9" type="ORF">AKAME5_002604400</name>
</gene>
<evidence type="ECO:0000256" key="4">
    <source>
        <dbReference type="ARBA" id="ARBA00023157"/>
    </source>
</evidence>